<dbReference type="PANTHER" id="PTHR43827:SF3">
    <property type="entry name" value="NADP-DEPENDENT OXIDOREDUCTASE DOMAIN-CONTAINING PROTEIN"/>
    <property type="match status" value="1"/>
</dbReference>
<feature type="domain" description="NADP-dependent oxidoreductase" evidence="7">
    <location>
        <begin position="23"/>
        <end position="256"/>
    </location>
</feature>
<dbReference type="SUPFAM" id="SSF51430">
    <property type="entry name" value="NAD(P)-linked oxidoreductase"/>
    <property type="match status" value="1"/>
</dbReference>
<sequence>MKLNQDNIPKMGFGTYDRKGEAGISAILVALETGYRHLDTAQDYGTEKEVGQAVQRSGLDRDDVFLTTKIANGSLGKGALIPSLRESLDNLQIDQLDLTLIHWPSPNNAIALPVYIEQLAEAHAMGLTRMVGVSNFTIALLKEAQTILGDLPIANNQFELNPLMQNKNLASYCKNTGISVTCYLPIARGILGDVPAIAEIAARHDATPEQVALAFEFAKGYIAIPTSSKAERICSNFLATKLTLSEQDISAIETVDRGQRVIDPEWGPDWD</sequence>
<keyword evidence="3" id="KW-0560">Oxidoreductase</keyword>
<evidence type="ECO:0000256" key="2">
    <source>
        <dbReference type="ARBA" id="ARBA00022857"/>
    </source>
</evidence>
<evidence type="ECO:0000313" key="10">
    <source>
        <dbReference type="Proteomes" id="UP000033519"/>
    </source>
</evidence>
<dbReference type="InterPro" id="IPR036812">
    <property type="entry name" value="NAD(P)_OxRdtase_dom_sf"/>
</dbReference>
<evidence type="ECO:0000256" key="1">
    <source>
        <dbReference type="ARBA" id="ARBA00007905"/>
    </source>
</evidence>
<gene>
    <name evidence="9" type="ORF">SAMN04488059_106172</name>
    <name evidence="8" type="ORF">WH91_13085</name>
</gene>
<dbReference type="GO" id="GO:1990002">
    <property type="term" value="F:methylglyoxal reductase (NADPH) (acetol producing) activity"/>
    <property type="evidence" value="ECO:0007669"/>
    <property type="project" value="TreeGrafter"/>
</dbReference>
<dbReference type="InterPro" id="IPR023210">
    <property type="entry name" value="NADP_OxRdtase_dom"/>
</dbReference>
<dbReference type="Pfam" id="PF00248">
    <property type="entry name" value="Aldo_ket_red"/>
    <property type="match status" value="1"/>
</dbReference>
<accession>A0A0F5PVU1</accession>
<evidence type="ECO:0000259" key="7">
    <source>
        <dbReference type="Pfam" id="PF00248"/>
    </source>
</evidence>
<evidence type="ECO:0000256" key="4">
    <source>
        <dbReference type="PIRSR" id="PIRSR000097-1"/>
    </source>
</evidence>
<evidence type="ECO:0000256" key="6">
    <source>
        <dbReference type="PIRSR" id="PIRSR000097-3"/>
    </source>
</evidence>
<dbReference type="Proteomes" id="UP000182258">
    <property type="component" value="Unassembled WGS sequence"/>
</dbReference>
<dbReference type="PATRIC" id="fig|728005.3.peg.780"/>
<dbReference type="RefSeq" id="WP_046171435.1">
    <property type="nucleotide sequence ID" value="NZ_FOMB01000006.1"/>
</dbReference>
<dbReference type="EMBL" id="LAPV01000129">
    <property type="protein sequence ID" value="KKC32743.1"/>
    <property type="molecule type" value="Genomic_DNA"/>
</dbReference>
<protein>
    <submittedName>
        <fullName evidence="9">2,5-diketo-D-gluconate reductase B</fullName>
    </submittedName>
    <submittedName>
        <fullName evidence="8">Aldo/keto reductase</fullName>
    </submittedName>
</protein>
<dbReference type="Gene3D" id="3.20.20.100">
    <property type="entry name" value="NADP-dependent oxidoreductase domain"/>
    <property type="match status" value="1"/>
</dbReference>
<evidence type="ECO:0000313" key="9">
    <source>
        <dbReference type="EMBL" id="SFC54033.1"/>
    </source>
</evidence>
<dbReference type="PANTHER" id="PTHR43827">
    <property type="entry name" value="2,5-DIKETO-D-GLUCONIC ACID REDUCTASE"/>
    <property type="match status" value="1"/>
</dbReference>
<dbReference type="PRINTS" id="PR00069">
    <property type="entry name" value="ALDKETRDTASE"/>
</dbReference>
<comment type="similarity">
    <text evidence="1">Belongs to the aldo/keto reductase family.</text>
</comment>
<evidence type="ECO:0000313" key="8">
    <source>
        <dbReference type="EMBL" id="KKC32743.1"/>
    </source>
</evidence>
<evidence type="ECO:0000256" key="3">
    <source>
        <dbReference type="ARBA" id="ARBA00023002"/>
    </source>
</evidence>
<proteinExistence type="inferred from homology"/>
<dbReference type="PROSITE" id="PS00062">
    <property type="entry name" value="ALDOKETO_REDUCTASE_2"/>
    <property type="match status" value="1"/>
</dbReference>
<organism evidence="9 11">
    <name type="scientific">Devosia psychrophila</name>
    <dbReference type="NCBI Taxonomy" id="728005"/>
    <lineage>
        <taxon>Bacteria</taxon>
        <taxon>Pseudomonadati</taxon>
        <taxon>Pseudomonadota</taxon>
        <taxon>Alphaproteobacteria</taxon>
        <taxon>Hyphomicrobiales</taxon>
        <taxon>Devosiaceae</taxon>
        <taxon>Devosia</taxon>
    </lineage>
</organism>
<dbReference type="STRING" id="728005.SAMN04488059_106172"/>
<feature type="active site" description="Proton donor" evidence="4">
    <location>
        <position position="44"/>
    </location>
</feature>
<keyword evidence="2" id="KW-0521">NADP</keyword>
<keyword evidence="10" id="KW-1185">Reference proteome</keyword>
<feature type="binding site" evidence="5">
    <location>
        <position position="102"/>
    </location>
    <ligand>
        <name>substrate</name>
    </ligand>
</feature>
<dbReference type="PIRSF" id="PIRSF000097">
    <property type="entry name" value="AKR"/>
    <property type="match status" value="1"/>
</dbReference>
<dbReference type="InterPro" id="IPR018170">
    <property type="entry name" value="Aldo/ket_reductase_CS"/>
</dbReference>
<evidence type="ECO:0000313" key="11">
    <source>
        <dbReference type="Proteomes" id="UP000182258"/>
    </source>
</evidence>
<feature type="site" description="Lowers pKa of active site Tyr" evidence="6">
    <location>
        <position position="69"/>
    </location>
</feature>
<name>A0A0F5PVU1_9HYPH</name>
<dbReference type="AlphaFoldDB" id="A0A0F5PVU1"/>
<reference evidence="8 10" key="1">
    <citation type="submission" date="2015-03" db="EMBL/GenBank/DDBJ databases">
        <authorList>
            <person name="Lepp D."/>
            <person name="Hassan Y.I."/>
            <person name="Li X.-Z."/>
            <person name="Zhou T."/>
        </authorList>
    </citation>
    <scope>NUCLEOTIDE SEQUENCE [LARGE SCALE GENOMIC DNA]</scope>
    <source>
        <strain evidence="8 10">Cr7-05</strain>
    </source>
</reference>
<reference evidence="9 11" key="2">
    <citation type="submission" date="2016-10" db="EMBL/GenBank/DDBJ databases">
        <authorList>
            <person name="de Groot N.N."/>
        </authorList>
    </citation>
    <scope>NUCLEOTIDE SEQUENCE [LARGE SCALE GENOMIC DNA]</scope>
    <source>
        <strain evidence="9 11">CGMCC 1.10210</strain>
    </source>
</reference>
<dbReference type="InterPro" id="IPR020471">
    <property type="entry name" value="AKR"/>
</dbReference>
<evidence type="ECO:0000256" key="5">
    <source>
        <dbReference type="PIRSR" id="PIRSR000097-2"/>
    </source>
</evidence>
<dbReference type="PROSITE" id="PS00798">
    <property type="entry name" value="ALDOKETO_REDUCTASE_1"/>
    <property type="match status" value="1"/>
</dbReference>
<dbReference type="Proteomes" id="UP000033519">
    <property type="component" value="Unassembled WGS sequence"/>
</dbReference>
<dbReference type="EMBL" id="FOMB01000006">
    <property type="protein sequence ID" value="SFC54033.1"/>
    <property type="molecule type" value="Genomic_DNA"/>
</dbReference>
<dbReference type="GO" id="GO:0051596">
    <property type="term" value="P:methylglyoxal catabolic process"/>
    <property type="evidence" value="ECO:0007669"/>
    <property type="project" value="TreeGrafter"/>
</dbReference>